<feature type="transmembrane region" description="Helical" evidence="1">
    <location>
        <begin position="7"/>
        <end position="27"/>
    </location>
</feature>
<dbReference type="EMBL" id="JAZHXI010000006">
    <property type="protein sequence ID" value="KAL2070184.1"/>
    <property type="molecule type" value="Genomic_DNA"/>
</dbReference>
<keyword evidence="3" id="KW-1185">Reference proteome</keyword>
<comment type="caution">
    <text evidence="2">The sequence shown here is derived from an EMBL/GenBank/DDBJ whole genome shotgun (WGS) entry which is preliminary data.</text>
</comment>
<sequence length="229" mass="25456">MKPLLPLRIAISLLLIAISASLLSLIGSSLTWKASHKHETATFTSKDGAEQAVLVIFPLYLQIGSYAILIAAGCGGLVDQLLYLLFTLVKRNMFGSRIRNSMIAKTLISLRLCIGVAASIFSFVQYYGSSIFQMSYTPADGVYGVGHFTMEAWTCQTRERIVDGYQGNFGRLCKEGKAARWMLIPYVLLSILLLGLEVWLGRRRSKISEEEDLQASHTIENTKEHSDRT</sequence>
<feature type="transmembrane region" description="Helical" evidence="1">
    <location>
        <begin position="107"/>
        <end position="128"/>
    </location>
</feature>
<name>A0ABR4CKA2_9HELO</name>
<evidence type="ECO:0000313" key="3">
    <source>
        <dbReference type="Proteomes" id="UP001595075"/>
    </source>
</evidence>
<proteinExistence type="predicted"/>
<keyword evidence="1" id="KW-1133">Transmembrane helix</keyword>
<reference evidence="2 3" key="1">
    <citation type="journal article" date="2024" name="Commun. Biol.">
        <title>Comparative genomic analysis of thermophilic fungi reveals convergent evolutionary adaptations and gene losses.</title>
        <authorList>
            <person name="Steindorff A.S."/>
            <person name="Aguilar-Pontes M.V."/>
            <person name="Robinson A.J."/>
            <person name="Andreopoulos B."/>
            <person name="LaButti K."/>
            <person name="Kuo A."/>
            <person name="Mondo S."/>
            <person name="Riley R."/>
            <person name="Otillar R."/>
            <person name="Haridas S."/>
            <person name="Lipzen A."/>
            <person name="Grimwood J."/>
            <person name="Schmutz J."/>
            <person name="Clum A."/>
            <person name="Reid I.D."/>
            <person name="Moisan M.C."/>
            <person name="Butler G."/>
            <person name="Nguyen T.T.M."/>
            <person name="Dewar K."/>
            <person name="Conant G."/>
            <person name="Drula E."/>
            <person name="Henrissat B."/>
            <person name="Hansel C."/>
            <person name="Singer S."/>
            <person name="Hutchinson M.I."/>
            <person name="de Vries R.P."/>
            <person name="Natvig D.O."/>
            <person name="Powell A.J."/>
            <person name="Tsang A."/>
            <person name="Grigoriev I.V."/>
        </authorList>
    </citation>
    <scope>NUCLEOTIDE SEQUENCE [LARGE SCALE GENOMIC DNA]</scope>
    <source>
        <strain evidence="2 3">CBS 494.80</strain>
    </source>
</reference>
<dbReference type="Proteomes" id="UP001595075">
    <property type="component" value="Unassembled WGS sequence"/>
</dbReference>
<organism evidence="2 3">
    <name type="scientific">Oculimacula yallundae</name>
    <dbReference type="NCBI Taxonomy" id="86028"/>
    <lineage>
        <taxon>Eukaryota</taxon>
        <taxon>Fungi</taxon>
        <taxon>Dikarya</taxon>
        <taxon>Ascomycota</taxon>
        <taxon>Pezizomycotina</taxon>
        <taxon>Leotiomycetes</taxon>
        <taxon>Helotiales</taxon>
        <taxon>Ploettnerulaceae</taxon>
        <taxon>Oculimacula</taxon>
    </lineage>
</organism>
<feature type="transmembrane region" description="Helical" evidence="1">
    <location>
        <begin position="178"/>
        <end position="200"/>
    </location>
</feature>
<accession>A0ABR4CKA2</accession>
<gene>
    <name evidence="2" type="ORF">VTL71DRAFT_13210</name>
</gene>
<keyword evidence="1" id="KW-0472">Membrane</keyword>
<keyword evidence="1" id="KW-0812">Transmembrane</keyword>
<protein>
    <submittedName>
        <fullName evidence="2">Uncharacterized protein</fullName>
    </submittedName>
</protein>
<feature type="transmembrane region" description="Helical" evidence="1">
    <location>
        <begin position="63"/>
        <end position="86"/>
    </location>
</feature>
<evidence type="ECO:0000313" key="2">
    <source>
        <dbReference type="EMBL" id="KAL2070184.1"/>
    </source>
</evidence>
<evidence type="ECO:0000256" key="1">
    <source>
        <dbReference type="SAM" id="Phobius"/>
    </source>
</evidence>